<dbReference type="EnsemblPlants" id="OGLUM02G20310.1">
    <property type="protein sequence ID" value="OGLUM02G20310.1"/>
    <property type="gene ID" value="OGLUM02G20310"/>
</dbReference>
<dbReference type="AlphaFoldDB" id="A0A0D9YTG6"/>
<dbReference type="Proteomes" id="UP000026961">
    <property type="component" value="Chromosome 2"/>
</dbReference>
<evidence type="ECO:0000313" key="2">
    <source>
        <dbReference type="Proteomes" id="UP000026961"/>
    </source>
</evidence>
<accession>A0A0D9YTG6</accession>
<dbReference type="Gramene" id="OGLUM02G20310.1">
    <property type="protein sequence ID" value="OGLUM02G20310.1"/>
    <property type="gene ID" value="OGLUM02G20310"/>
</dbReference>
<name>A0A0D9YTG6_9ORYZ</name>
<reference evidence="1" key="2">
    <citation type="submission" date="2018-05" db="EMBL/GenBank/DDBJ databases">
        <title>OgluRS3 (Oryza glumaepatula Reference Sequence Version 3).</title>
        <authorList>
            <person name="Zhang J."/>
            <person name="Kudrna D."/>
            <person name="Lee S."/>
            <person name="Talag J."/>
            <person name="Welchert J."/>
            <person name="Wing R.A."/>
        </authorList>
    </citation>
    <scope>NUCLEOTIDE SEQUENCE [LARGE SCALE GENOMIC DNA]</scope>
</reference>
<protein>
    <submittedName>
        <fullName evidence="1">Uncharacterized protein</fullName>
    </submittedName>
</protein>
<proteinExistence type="predicted"/>
<reference evidence="1" key="1">
    <citation type="submission" date="2015-04" db="UniProtKB">
        <authorList>
            <consortium name="EnsemblPlants"/>
        </authorList>
    </citation>
    <scope>IDENTIFICATION</scope>
</reference>
<dbReference type="STRING" id="40148.A0A0D9YTG6"/>
<sequence>MAWYSSQTRIRLLAPEDPDERGELKRDAKTLWEKLRDGMAGINQEVMAAHNRNRYPHIALRPSPLNGRVGCFPIDDRGNANGPSRASYASCKATNDSSNGSRCANLTLARRICTFCRD</sequence>
<evidence type="ECO:0000313" key="1">
    <source>
        <dbReference type="EnsemblPlants" id="OGLUM02G20310.1"/>
    </source>
</evidence>
<organism evidence="1">
    <name type="scientific">Oryza glumipatula</name>
    <dbReference type="NCBI Taxonomy" id="40148"/>
    <lineage>
        <taxon>Eukaryota</taxon>
        <taxon>Viridiplantae</taxon>
        <taxon>Streptophyta</taxon>
        <taxon>Embryophyta</taxon>
        <taxon>Tracheophyta</taxon>
        <taxon>Spermatophyta</taxon>
        <taxon>Magnoliopsida</taxon>
        <taxon>Liliopsida</taxon>
        <taxon>Poales</taxon>
        <taxon>Poaceae</taxon>
        <taxon>BOP clade</taxon>
        <taxon>Oryzoideae</taxon>
        <taxon>Oryzeae</taxon>
        <taxon>Oryzinae</taxon>
        <taxon>Oryza</taxon>
    </lineage>
</organism>
<dbReference type="HOGENOM" id="CLU_2076751_0_0_1"/>
<keyword evidence="2" id="KW-1185">Reference proteome</keyword>